<dbReference type="AlphaFoldDB" id="A0A0F9J7E9"/>
<reference evidence="1" key="1">
    <citation type="journal article" date="2015" name="Nature">
        <title>Complex archaea that bridge the gap between prokaryotes and eukaryotes.</title>
        <authorList>
            <person name="Spang A."/>
            <person name="Saw J.H."/>
            <person name="Jorgensen S.L."/>
            <person name="Zaremba-Niedzwiedzka K."/>
            <person name="Martijn J."/>
            <person name="Lind A.E."/>
            <person name="van Eijk R."/>
            <person name="Schleper C."/>
            <person name="Guy L."/>
            <person name="Ettema T.J."/>
        </authorList>
    </citation>
    <scope>NUCLEOTIDE SEQUENCE</scope>
</reference>
<organism evidence="1">
    <name type="scientific">marine sediment metagenome</name>
    <dbReference type="NCBI Taxonomy" id="412755"/>
    <lineage>
        <taxon>unclassified sequences</taxon>
        <taxon>metagenomes</taxon>
        <taxon>ecological metagenomes</taxon>
    </lineage>
</organism>
<dbReference type="EMBL" id="LAZR01010677">
    <property type="protein sequence ID" value="KKM65709.1"/>
    <property type="molecule type" value="Genomic_DNA"/>
</dbReference>
<name>A0A0F9J7E9_9ZZZZ</name>
<comment type="caution">
    <text evidence="1">The sequence shown here is derived from an EMBL/GenBank/DDBJ whole genome shotgun (WGS) entry which is preliminary data.</text>
</comment>
<sequence>MLSDEFQKLFITKEKGDVTQFEECFLYYKEIEFLKINLISLGFNFFDLKQFYTFFFEGVNSESDFNENSMEKLMKIRRFISIFNKIII</sequence>
<proteinExistence type="predicted"/>
<accession>A0A0F9J7E9</accession>
<gene>
    <name evidence="1" type="ORF">LCGC14_1488510</name>
</gene>
<evidence type="ECO:0000313" key="1">
    <source>
        <dbReference type="EMBL" id="KKM65709.1"/>
    </source>
</evidence>
<protein>
    <submittedName>
        <fullName evidence="1">Uncharacterized protein</fullName>
    </submittedName>
</protein>